<dbReference type="AlphaFoldDB" id="A0A127P7C8"/>
<gene>
    <name evidence="1" type="ORF">CFter6_1001</name>
</gene>
<reference evidence="1 2" key="1">
    <citation type="submission" date="2015-11" db="EMBL/GenBank/DDBJ databases">
        <title>Exploring the genomic traits of fungus-feeding bacterial genus Collimonas.</title>
        <authorList>
            <person name="Song C."/>
            <person name="Schmidt R."/>
            <person name="de Jager V."/>
            <person name="Krzyzanowska D."/>
            <person name="Jongedijk E."/>
            <person name="Cankar K."/>
            <person name="Beekwilder J."/>
            <person name="van Veen A."/>
            <person name="de Boer W."/>
            <person name="van Veen J.A."/>
            <person name="Garbeva P."/>
        </authorList>
    </citation>
    <scope>NUCLEOTIDE SEQUENCE [LARGE SCALE GENOMIC DNA]</scope>
    <source>
        <strain evidence="1 2">Ter6</strain>
    </source>
</reference>
<proteinExistence type="predicted"/>
<dbReference type="Proteomes" id="UP000072421">
    <property type="component" value="Chromosome"/>
</dbReference>
<dbReference type="EMBL" id="CP013232">
    <property type="protein sequence ID" value="AMO93719.1"/>
    <property type="molecule type" value="Genomic_DNA"/>
</dbReference>
<organism evidence="1">
    <name type="scientific">Collimonas fungivorans</name>
    <dbReference type="NCBI Taxonomy" id="158899"/>
    <lineage>
        <taxon>Bacteria</taxon>
        <taxon>Pseudomonadati</taxon>
        <taxon>Pseudomonadota</taxon>
        <taxon>Betaproteobacteria</taxon>
        <taxon>Burkholderiales</taxon>
        <taxon>Oxalobacteraceae</taxon>
        <taxon>Collimonas</taxon>
    </lineage>
</organism>
<dbReference type="PATRIC" id="fig|158899.10.peg.1012"/>
<sequence length="39" mass="4323">MMGFAPRGGECKSHFVALPSKMVTVSFSNVRISPWKKNP</sequence>
<name>A0A127P7C8_9BURK</name>
<evidence type="ECO:0000313" key="2">
    <source>
        <dbReference type="Proteomes" id="UP000072421"/>
    </source>
</evidence>
<evidence type="ECO:0000313" key="1">
    <source>
        <dbReference type="EMBL" id="AMO93719.1"/>
    </source>
</evidence>
<accession>A0A127P7C8</accession>
<protein>
    <submittedName>
        <fullName evidence="1">Uncharacterized protein</fullName>
    </submittedName>
</protein>